<evidence type="ECO:0000256" key="7">
    <source>
        <dbReference type="ARBA" id="ARBA00022801"/>
    </source>
</evidence>
<keyword evidence="6" id="KW-0732">Signal</keyword>
<evidence type="ECO:0000256" key="4">
    <source>
        <dbReference type="ARBA" id="ARBA00022525"/>
    </source>
</evidence>
<keyword evidence="17" id="KW-1185">Reference proteome</keyword>
<evidence type="ECO:0000256" key="3">
    <source>
        <dbReference type="ARBA" id="ARBA00008234"/>
    </source>
</evidence>
<evidence type="ECO:0000256" key="8">
    <source>
        <dbReference type="ARBA" id="ARBA00022833"/>
    </source>
</evidence>
<gene>
    <name evidence="16" type="ORF">CYNAS_LOCUS4470</name>
</gene>
<comment type="cofactor">
    <cofactor evidence="1">
        <name>Zn(2+)</name>
        <dbReference type="ChEBI" id="CHEBI:29105"/>
    </cofactor>
</comment>
<feature type="compositionally biased region" description="Low complexity" evidence="13">
    <location>
        <begin position="294"/>
        <end position="305"/>
    </location>
</feature>
<keyword evidence="10" id="KW-0325">Glycoprotein</keyword>
<sequence>MSNNTDSKWRSIFSCCMRKKKKKMERTDKLEEKATQIDMQDVKLSDERVESASSTATPKQQLSNQKKKRTTPRKAAEMPRAKSPFNENLKTAEDNVYVVPTAQIGKKRMKPGKKKTDVGKKKSASVKKDDDSGSDCIDYWLVVLDPPDEATQDQLVLDRTADAPFGTLPTPADYSTLPPGVRAGLNLAGRTSGSRDGSWERDRGSRGSSASAEHDDNKRRSGEKERGSAASAEQDEFRRGSKSLPSGSRLSLKPGGAAPRRIATARDRTSDKTAKLQRFVSPMRTSTSSSQGLGTARGPPTAAATQKSKPLSRPSPMTKGASPVKPWPVDVSMSVAQHQHGENARHSGYAMPVQEYPAYDGGYRRKSSSYPDERVAGNQTNLAQKMRLFLLLLFILSVTFASVLSQKQRPVISKHKVLRHMKKVANEQHNRAASCDICTLMIDSVNHMIQQNKTDTEIANFLTVLCDDLNIEQPHVCKHIIQAFTSEVVFVLERTVFTPAEFCGAFISDCGTSENPMNVMWNITIPGGKPPVKKWPKIPDNKPTYKILHLTDIHIDRQYAVGSEAYCQLDDVLGTYAMCCRNYANDVSVSRTKAKKVFMPSGPWGMPFACDLPYQTFEAALKHISTAHKDLDYILITGDFEAHDSWDYTKDLTRENIENVTNVLLRYFPETPVYVSIGNHEGVPQDAMAPHTMPEYDQRGPQWLYSIMKKMWANWLPQSALADVQYRASYAVYPKPGLKLISINTIYCSEVNFYLYINQVDPDATLQWLIDELIDSEKKGDKVHIISHIPPGDHYCLKGWSFNFFKIVKRFENTIAQQFYGHTHNDHFQVYYDPDDNMRPFHFNWITPSLTTYDFNNPSYRIFTIDGGYEGATYAIKDAETYYGNVTEANLNNKPPVWRLEYNTREFYNMTDFSPQSWSDLSDRLWKDKLLFKHYMKFYYRNDFNNECYSDDTCRRSHVCFLKEARSYDQSFCASLK</sequence>
<dbReference type="Gene3D" id="3.60.21.10">
    <property type="match status" value="1"/>
</dbReference>
<feature type="compositionally biased region" description="Basic and acidic residues" evidence="13">
    <location>
        <begin position="25"/>
        <end position="50"/>
    </location>
</feature>
<feature type="compositionally biased region" description="Polar residues" evidence="13">
    <location>
        <begin position="51"/>
        <end position="64"/>
    </location>
</feature>
<evidence type="ECO:0000256" key="10">
    <source>
        <dbReference type="ARBA" id="ARBA00023180"/>
    </source>
</evidence>
<dbReference type="CDD" id="cd00842">
    <property type="entry name" value="MPP_ASMase"/>
    <property type="match status" value="1"/>
</dbReference>
<keyword evidence="9" id="KW-1015">Disulfide bond</keyword>
<keyword evidence="4" id="KW-0964">Secreted</keyword>
<feature type="compositionally biased region" description="Polar residues" evidence="13">
    <location>
        <begin position="283"/>
        <end position="293"/>
    </location>
</feature>
<dbReference type="PANTHER" id="PTHR10340">
    <property type="entry name" value="SPHINGOMYELIN PHOSPHODIESTERASE"/>
    <property type="match status" value="1"/>
</dbReference>
<comment type="subcellular location">
    <subcellularLocation>
        <location evidence="2">Secreted</location>
    </subcellularLocation>
</comment>
<dbReference type="SUPFAM" id="SSF47862">
    <property type="entry name" value="Saposin"/>
    <property type="match status" value="1"/>
</dbReference>
<evidence type="ECO:0000256" key="12">
    <source>
        <dbReference type="ARBA" id="ARBA00047268"/>
    </source>
</evidence>
<dbReference type="Pfam" id="PF00149">
    <property type="entry name" value="Metallophos"/>
    <property type="match status" value="1"/>
</dbReference>
<evidence type="ECO:0000313" key="17">
    <source>
        <dbReference type="Proteomes" id="UP001176961"/>
    </source>
</evidence>
<dbReference type="GO" id="GO:0046513">
    <property type="term" value="P:ceramide biosynthetic process"/>
    <property type="evidence" value="ECO:0007669"/>
    <property type="project" value="TreeGrafter"/>
</dbReference>
<dbReference type="GO" id="GO:0046872">
    <property type="term" value="F:metal ion binding"/>
    <property type="evidence" value="ECO:0007669"/>
    <property type="project" value="UniProtKB-KW"/>
</dbReference>
<keyword evidence="14" id="KW-0472">Membrane</keyword>
<evidence type="ECO:0000256" key="9">
    <source>
        <dbReference type="ARBA" id="ARBA00023157"/>
    </source>
</evidence>
<dbReference type="SUPFAM" id="SSF56300">
    <property type="entry name" value="Metallo-dependent phosphatases"/>
    <property type="match status" value="1"/>
</dbReference>
<keyword evidence="7" id="KW-0378">Hydrolase</keyword>
<protein>
    <recommendedName>
        <fullName evidence="15">Saposin B-type domain-containing protein</fullName>
    </recommendedName>
</protein>
<dbReference type="InterPro" id="IPR004843">
    <property type="entry name" value="Calcineurin-like_PHP"/>
</dbReference>
<feature type="compositionally biased region" description="Basic and acidic residues" evidence="13">
    <location>
        <begin position="212"/>
        <end position="227"/>
    </location>
</feature>
<comment type="caution">
    <text evidence="16">The sequence shown here is derived from an EMBL/GenBank/DDBJ whole genome shotgun (WGS) entry which is preliminary data.</text>
</comment>
<feature type="region of interest" description="Disordered" evidence="13">
    <location>
        <begin position="162"/>
        <end position="328"/>
    </location>
</feature>
<dbReference type="PROSITE" id="PS50015">
    <property type="entry name" value="SAP_B"/>
    <property type="match status" value="1"/>
</dbReference>
<comment type="similarity">
    <text evidence="3">Belongs to the acid sphingomyelinase family.</text>
</comment>
<evidence type="ECO:0000256" key="14">
    <source>
        <dbReference type="SAM" id="Phobius"/>
    </source>
</evidence>
<dbReference type="GO" id="GO:0016798">
    <property type="term" value="F:hydrolase activity, acting on glycosyl bonds"/>
    <property type="evidence" value="ECO:0007669"/>
    <property type="project" value="UniProtKB-KW"/>
</dbReference>
<dbReference type="InterPro" id="IPR011001">
    <property type="entry name" value="Saposin-like"/>
</dbReference>
<dbReference type="EMBL" id="CATQJL010000112">
    <property type="protein sequence ID" value="CAJ0592487.1"/>
    <property type="molecule type" value="Genomic_DNA"/>
</dbReference>
<dbReference type="InterPro" id="IPR041805">
    <property type="entry name" value="ASMase/PPN1_MPP"/>
</dbReference>
<dbReference type="GO" id="GO:0005764">
    <property type="term" value="C:lysosome"/>
    <property type="evidence" value="ECO:0007669"/>
    <property type="project" value="TreeGrafter"/>
</dbReference>
<evidence type="ECO:0000256" key="5">
    <source>
        <dbReference type="ARBA" id="ARBA00022723"/>
    </source>
</evidence>
<dbReference type="PANTHER" id="PTHR10340:SF54">
    <property type="entry name" value="SPHINGOMYELIN PHOSPHODIESTERASE 2"/>
    <property type="match status" value="1"/>
</dbReference>
<keyword evidence="11" id="KW-0326">Glycosidase</keyword>
<evidence type="ECO:0000256" key="2">
    <source>
        <dbReference type="ARBA" id="ARBA00004613"/>
    </source>
</evidence>
<feature type="compositionally biased region" description="Basic and acidic residues" evidence="13">
    <location>
        <begin position="264"/>
        <end position="274"/>
    </location>
</feature>
<dbReference type="GO" id="GO:0005615">
    <property type="term" value="C:extracellular space"/>
    <property type="evidence" value="ECO:0007669"/>
    <property type="project" value="TreeGrafter"/>
</dbReference>
<evidence type="ECO:0000256" key="13">
    <source>
        <dbReference type="SAM" id="MobiDB-lite"/>
    </source>
</evidence>
<keyword evidence="14" id="KW-1133">Transmembrane helix</keyword>
<dbReference type="SMART" id="SM00741">
    <property type="entry name" value="SapB"/>
    <property type="match status" value="1"/>
</dbReference>
<name>A0AA36DT29_CYLNA</name>
<evidence type="ECO:0000256" key="1">
    <source>
        <dbReference type="ARBA" id="ARBA00001947"/>
    </source>
</evidence>
<feature type="transmembrane region" description="Helical" evidence="14">
    <location>
        <begin position="388"/>
        <end position="405"/>
    </location>
</feature>
<dbReference type="Gene3D" id="1.10.225.10">
    <property type="entry name" value="Saposin-like"/>
    <property type="match status" value="1"/>
</dbReference>
<reference evidence="16" key="1">
    <citation type="submission" date="2023-07" db="EMBL/GenBank/DDBJ databases">
        <authorList>
            <consortium name="CYATHOMIX"/>
        </authorList>
    </citation>
    <scope>NUCLEOTIDE SEQUENCE</scope>
    <source>
        <strain evidence="16">N/A</strain>
    </source>
</reference>
<feature type="compositionally biased region" description="Basic and acidic residues" evidence="13">
    <location>
        <begin position="114"/>
        <end position="131"/>
    </location>
</feature>
<feature type="domain" description="Saposin B-type" evidence="15">
    <location>
        <begin position="431"/>
        <end position="514"/>
    </location>
</feature>
<dbReference type="GO" id="GO:0006685">
    <property type="term" value="P:sphingomyelin catabolic process"/>
    <property type="evidence" value="ECO:0007669"/>
    <property type="project" value="TreeGrafter"/>
</dbReference>
<feature type="region of interest" description="Disordered" evidence="13">
    <location>
        <begin position="20"/>
        <end position="134"/>
    </location>
</feature>
<dbReference type="Pfam" id="PF19272">
    <property type="entry name" value="ASMase_C"/>
    <property type="match status" value="1"/>
</dbReference>
<evidence type="ECO:0000256" key="6">
    <source>
        <dbReference type="ARBA" id="ARBA00022729"/>
    </source>
</evidence>
<evidence type="ECO:0000259" key="15">
    <source>
        <dbReference type="PROSITE" id="PS50015"/>
    </source>
</evidence>
<evidence type="ECO:0000313" key="16">
    <source>
        <dbReference type="EMBL" id="CAJ0592487.1"/>
    </source>
</evidence>
<dbReference type="InterPro" id="IPR045473">
    <property type="entry name" value="ASM_C"/>
</dbReference>
<accession>A0AA36DT29</accession>
<dbReference type="InterPro" id="IPR008139">
    <property type="entry name" value="SaposinB_dom"/>
</dbReference>
<keyword evidence="14" id="KW-0812">Transmembrane</keyword>
<dbReference type="InterPro" id="IPR029052">
    <property type="entry name" value="Metallo-depent_PP-like"/>
</dbReference>
<dbReference type="Proteomes" id="UP001176961">
    <property type="component" value="Unassembled WGS sequence"/>
</dbReference>
<dbReference type="GO" id="GO:0016020">
    <property type="term" value="C:membrane"/>
    <property type="evidence" value="ECO:0007669"/>
    <property type="project" value="GOC"/>
</dbReference>
<organism evidence="16 17">
    <name type="scientific">Cylicocyclus nassatus</name>
    <name type="common">Nematode worm</name>
    <dbReference type="NCBI Taxonomy" id="53992"/>
    <lineage>
        <taxon>Eukaryota</taxon>
        <taxon>Metazoa</taxon>
        <taxon>Ecdysozoa</taxon>
        <taxon>Nematoda</taxon>
        <taxon>Chromadorea</taxon>
        <taxon>Rhabditida</taxon>
        <taxon>Rhabditina</taxon>
        <taxon>Rhabditomorpha</taxon>
        <taxon>Strongyloidea</taxon>
        <taxon>Strongylidae</taxon>
        <taxon>Cylicocyclus</taxon>
    </lineage>
</organism>
<evidence type="ECO:0000256" key="11">
    <source>
        <dbReference type="ARBA" id="ARBA00023295"/>
    </source>
</evidence>
<dbReference type="AlphaFoldDB" id="A0AA36DT29"/>
<keyword evidence="5" id="KW-0479">Metal-binding</keyword>
<comment type="catalytic activity">
    <reaction evidence="12">
        <text>a sphingomyelin + H2O = phosphocholine + an N-acylsphing-4-enine + H(+)</text>
        <dbReference type="Rhea" id="RHEA:19253"/>
        <dbReference type="ChEBI" id="CHEBI:15377"/>
        <dbReference type="ChEBI" id="CHEBI:15378"/>
        <dbReference type="ChEBI" id="CHEBI:17636"/>
        <dbReference type="ChEBI" id="CHEBI:52639"/>
        <dbReference type="ChEBI" id="CHEBI:295975"/>
        <dbReference type="EC" id="3.1.4.12"/>
    </reaction>
    <physiologicalReaction direction="left-to-right" evidence="12">
        <dbReference type="Rhea" id="RHEA:19254"/>
    </physiologicalReaction>
</comment>
<dbReference type="GO" id="GO:0061750">
    <property type="term" value="F:acid sphingomyelin phosphodiesterase activity"/>
    <property type="evidence" value="ECO:0007669"/>
    <property type="project" value="TreeGrafter"/>
</dbReference>
<keyword evidence="8" id="KW-0862">Zinc</keyword>
<proteinExistence type="inferred from homology"/>